<name>A0A8S5LJ45_9CAUD</name>
<organism evidence="1">
    <name type="scientific">Siphoviridae sp. ctGO42</name>
    <dbReference type="NCBI Taxonomy" id="2827566"/>
    <lineage>
        <taxon>Viruses</taxon>
        <taxon>Duplodnaviria</taxon>
        <taxon>Heunggongvirae</taxon>
        <taxon>Uroviricota</taxon>
        <taxon>Caudoviricetes</taxon>
    </lineage>
</organism>
<evidence type="ECO:0000313" key="1">
    <source>
        <dbReference type="EMBL" id="DAD69879.1"/>
    </source>
</evidence>
<reference evidence="1" key="1">
    <citation type="journal article" date="2021" name="Proc. Natl. Acad. Sci. U.S.A.">
        <title>A Catalog of Tens of Thousands of Viruses from Human Metagenomes Reveals Hidden Associations with Chronic Diseases.</title>
        <authorList>
            <person name="Tisza M.J."/>
            <person name="Buck C.B."/>
        </authorList>
    </citation>
    <scope>NUCLEOTIDE SEQUENCE</scope>
    <source>
        <strain evidence="1">CtGO42</strain>
    </source>
</reference>
<accession>A0A8S5LJ45</accession>
<dbReference type="EMBL" id="BK015857">
    <property type="protein sequence ID" value="DAD69879.1"/>
    <property type="molecule type" value="Genomic_DNA"/>
</dbReference>
<proteinExistence type="predicted"/>
<sequence>MERRTGMSFSWRGADSVKEKPSPLLLYKSHSGEE</sequence>
<protein>
    <submittedName>
        <fullName evidence="1">Uncharacterized protein</fullName>
    </submittedName>
</protein>